<keyword evidence="4 10" id="KW-0067">ATP-binding</keyword>
<dbReference type="InterPro" id="IPR027417">
    <property type="entry name" value="P-loop_NTPase"/>
</dbReference>
<dbReference type="EMBL" id="SGKT01000001">
    <property type="protein sequence ID" value="NEZ73900.1"/>
    <property type="molecule type" value="Genomic_DNA"/>
</dbReference>
<evidence type="ECO:0000256" key="5">
    <source>
        <dbReference type="ARBA" id="ARBA00022989"/>
    </source>
</evidence>
<evidence type="ECO:0000259" key="9">
    <source>
        <dbReference type="PROSITE" id="PS50929"/>
    </source>
</evidence>
<dbReference type="InterPro" id="IPR011527">
    <property type="entry name" value="ABC1_TM_dom"/>
</dbReference>
<proteinExistence type="predicted"/>
<dbReference type="PROSITE" id="PS00211">
    <property type="entry name" value="ABC_TRANSPORTER_1"/>
    <property type="match status" value="1"/>
</dbReference>
<dbReference type="InterPro" id="IPR003593">
    <property type="entry name" value="AAA+_ATPase"/>
</dbReference>
<evidence type="ECO:0000256" key="2">
    <source>
        <dbReference type="ARBA" id="ARBA00022692"/>
    </source>
</evidence>
<dbReference type="GO" id="GO:0016887">
    <property type="term" value="F:ATP hydrolysis activity"/>
    <property type="evidence" value="ECO:0007669"/>
    <property type="project" value="InterPro"/>
</dbReference>
<dbReference type="GO" id="GO:0005886">
    <property type="term" value="C:plasma membrane"/>
    <property type="evidence" value="ECO:0007669"/>
    <property type="project" value="UniProtKB-SubCell"/>
</dbReference>
<keyword evidence="3" id="KW-0547">Nucleotide-binding</keyword>
<dbReference type="FunFam" id="3.40.50.300:FF:000218">
    <property type="entry name" value="Multidrug ABC transporter ATP-binding protein"/>
    <property type="match status" value="1"/>
</dbReference>
<dbReference type="SMART" id="SM00382">
    <property type="entry name" value="AAA"/>
    <property type="match status" value="1"/>
</dbReference>
<evidence type="ECO:0000259" key="8">
    <source>
        <dbReference type="PROSITE" id="PS50893"/>
    </source>
</evidence>
<dbReference type="InterPro" id="IPR039421">
    <property type="entry name" value="Type_1_exporter"/>
</dbReference>
<evidence type="ECO:0000256" key="6">
    <source>
        <dbReference type="ARBA" id="ARBA00023136"/>
    </source>
</evidence>
<protein>
    <submittedName>
        <fullName evidence="10">ABC transporter ATP-binding protein</fullName>
    </submittedName>
</protein>
<sequence>MRLAKLTEFLSEILLNIPLVKAFVKEDTELKRGEECIDKLYKTKFKYSCVSSVLALFIKFTDVLQTIIVIVLGIYLISKKIIAIDVWIAFYMYAQGLSASVNVIMNTWKDLKTCQGAVRRITEIAVELGEKYKNSLHYKKENSYICFEDVTFKYSKKSILENLSFKIPYGKVTAIVGPSGGGKTTIFNLIERFYEPNSGKIKIGNKLIKDYNLMEWRKAFGYVSQDSKLFSGTIRENIIYGIDRKVSEEEIIRAADAAFALGFITTFKNGFDTEVGEGGCKLSGGQRQRISIARVILKNPEYLLLDEATSSLDAESEYMVEKALNDLAAGRTTIVIAHRLSTIEKADQIIVLDNKKISGVGTHKSLLENNKLYKQLIEIQKKVEMC</sequence>
<evidence type="ECO:0000313" key="10">
    <source>
        <dbReference type="EMBL" id="NEZ73900.1"/>
    </source>
</evidence>
<dbReference type="AlphaFoldDB" id="A0A6G4CMP1"/>
<evidence type="ECO:0000256" key="7">
    <source>
        <dbReference type="SAM" id="Phobius"/>
    </source>
</evidence>
<keyword evidence="6 7" id="KW-0472">Membrane</keyword>
<comment type="subcellular location">
    <subcellularLocation>
        <location evidence="1">Cell membrane</location>
        <topology evidence="1">Multi-pass membrane protein</topology>
    </subcellularLocation>
</comment>
<dbReference type="GO" id="GO:0015421">
    <property type="term" value="F:ABC-type oligopeptide transporter activity"/>
    <property type="evidence" value="ECO:0007669"/>
    <property type="project" value="TreeGrafter"/>
</dbReference>
<dbReference type="PROSITE" id="PS50929">
    <property type="entry name" value="ABC_TM1F"/>
    <property type="match status" value="1"/>
</dbReference>
<dbReference type="Pfam" id="PF00005">
    <property type="entry name" value="ABC_tran"/>
    <property type="match status" value="1"/>
</dbReference>
<evidence type="ECO:0000256" key="4">
    <source>
        <dbReference type="ARBA" id="ARBA00022840"/>
    </source>
</evidence>
<dbReference type="Gene3D" id="3.40.50.300">
    <property type="entry name" value="P-loop containing nucleotide triphosphate hydrolases"/>
    <property type="match status" value="1"/>
</dbReference>
<dbReference type="SUPFAM" id="SSF52540">
    <property type="entry name" value="P-loop containing nucleoside triphosphate hydrolases"/>
    <property type="match status" value="1"/>
</dbReference>
<evidence type="ECO:0000256" key="1">
    <source>
        <dbReference type="ARBA" id="ARBA00004651"/>
    </source>
</evidence>
<dbReference type="PANTHER" id="PTHR43394:SF1">
    <property type="entry name" value="ATP-BINDING CASSETTE SUB-FAMILY B MEMBER 10, MITOCHONDRIAL"/>
    <property type="match status" value="1"/>
</dbReference>
<dbReference type="PROSITE" id="PS50893">
    <property type="entry name" value="ABC_TRANSPORTER_2"/>
    <property type="match status" value="1"/>
</dbReference>
<keyword evidence="2 7" id="KW-0812">Transmembrane</keyword>
<gene>
    <name evidence="10" type="ORF">EXM56_00730</name>
</gene>
<feature type="transmembrane region" description="Helical" evidence="7">
    <location>
        <begin position="53"/>
        <end position="77"/>
    </location>
</feature>
<dbReference type="InterPro" id="IPR017871">
    <property type="entry name" value="ABC_transporter-like_CS"/>
</dbReference>
<feature type="domain" description="ABC transmembrane type-1" evidence="9">
    <location>
        <begin position="1"/>
        <end position="113"/>
    </location>
</feature>
<dbReference type="Pfam" id="PF00664">
    <property type="entry name" value="ABC_membrane"/>
    <property type="match status" value="1"/>
</dbReference>
<feature type="domain" description="ABC transporter" evidence="8">
    <location>
        <begin position="145"/>
        <end position="379"/>
    </location>
</feature>
<feature type="transmembrane region" description="Helical" evidence="7">
    <location>
        <begin position="84"/>
        <end position="105"/>
    </location>
</feature>
<keyword evidence="5 7" id="KW-1133">Transmembrane helix</keyword>
<dbReference type="Gene3D" id="1.20.1560.10">
    <property type="entry name" value="ABC transporter type 1, transmembrane domain"/>
    <property type="match status" value="1"/>
</dbReference>
<dbReference type="SUPFAM" id="SSF90123">
    <property type="entry name" value="ABC transporter transmembrane region"/>
    <property type="match status" value="1"/>
</dbReference>
<name>A0A6G4CMP1_CLOBO</name>
<evidence type="ECO:0000256" key="3">
    <source>
        <dbReference type="ARBA" id="ARBA00022741"/>
    </source>
</evidence>
<dbReference type="InterPro" id="IPR003439">
    <property type="entry name" value="ABC_transporter-like_ATP-bd"/>
</dbReference>
<accession>A0A6G4CMP1</accession>
<reference evidence="10" key="1">
    <citation type="submission" date="2019-02" db="EMBL/GenBank/DDBJ databases">
        <title>Genome sequencing of Clostridium botulinum clinical isolates.</title>
        <authorList>
            <person name="Brunt J."/>
            <person name="Van Vliet A.H.M."/>
            <person name="Stringer S.C."/>
            <person name="Grant K.A."/>
            <person name="Carter A.C."/>
            <person name="Peck M.W."/>
        </authorList>
    </citation>
    <scope>NUCLEOTIDE SEQUENCE</scope>
    <source>
        <strain evidence="10">H114400598</strain>
    </source>
</reference>
<organism evidence="10">
    <name type="scientific">Clostridium botulinum</name>
    <dbReference type="NCBI Taxonomy" id="1491"/>
    <lineage>
        <taxon>Bacteria</taxon>
        <taxon>Bacillati</taxon>
        <taxon>Bacillota</taxon>
        <taxon>Clostridia</taxon>
        <taxon>Eubacteriales</taxon>
        <taxon>Clostridiaceae</taxon>
        <taxon>Clostridium</taxon>
    </lineage>
</organism>
<dbReference type="PANTHER" id="PTHR43394">
    <property type="entry name" value="ATP-DEPENDENT PERMEASE MDL1, MITOCHONDRIAL"/>
    <property type="match status" value="1"/>
</dbReference>
<dbReference type="InterPro" id="IPR036640">
    <property type="entry name" value="ABC1_TM_sf"/>
</dbReference>
<dbReference type="GO" id="GO:0005524">
    <property type="term" value="F:ATP binding"/>
    <property type="evidence" value="ECO:0007669"/>
    <property type="project" value="UniProtKB-KW"/>
</dbReference>
<comment type="caution">
    <text evidence="10">The sequence shown here is derived from an EMBL/GenBank/DDBJ whole genome shotgun (WGS) entry which is preliminary data.</text>
</comment>